<proteinExistence type="predicted"/>
<keyword evidence="1" id="KW-1133">Transmembrane helix</keyword>
<keyword evidence="1" id="KW-0472">Membrane</keyword>
<keyword evidence="3" id="KW-1185">Reference proteome</keyword>
<dbReference type="Proteomes" id="UP001249959">
    <property type="component" value="Unassembled WGS sequence"/>
</dbReference>
<protein>
    <submittedName>
        <fullName evidence="2">Uncharacterized protein</fullName>
    </submittedName>
</protein>
<keyword evidence="1" id="KW-0812">Transmembrane</keyword>
<dbReference type="RefSeq" id="WP_316070886.1">
    <property type="nucleotide sequence ID" value="NZ_JAVNWW010000008.1"/>
</dbReference>
<sequence>MEVHHPHHAPKNWKEYFSEFFMLFMAVTLGFFVENYREHFIERAREKEFLSLIAKDIQMDISMVDSNLHYRNIRADISKKFTKNFTEDEYKKDSGPFYYNGRRLHVRYLFERTDAGFQLMKNAGGLRLIHNPKIIQAIQHYENSISAIEKFQEGEMNYLREYSKANAEVFDVKVLMKYAGSNVSNYTSNLIPQGNPPLLTYDRAKINVMMAQFFAMDKSNYVVMHFEEKLKKEGQDLIKLIKTAL</sequence>
<name>A0ABU3TUU1_9BACT</name>
<evidence type="ECO:0000313" key="2">
    <source>
        <dbReference type="EMBL" id="MDU0809633.1"/>
    </source>
</evidence>
<comment type="caution">
    <text evidence="2">The sequence shown here is derived from an EMBL/GenBank/DDBJ whole genome shotgun (WGS) entry which is preliminary data.</text>
</comment>
<gene>
    <name evidence="2" type="ORF">PQG45_11395</name>
</gene>
<dbReference type="EMBL" id="JAVNWW010000008">
    <property type="protein sequence ID" value="MDU0809633.1"/>
    <property type="molecule type" value="Genomic_DNA"/>
</dbReference>
<evidence type="ECO:0000256" key="1">
    <source>
        <dbReference type="SAM" id="Phobius"/>
    </source>
</evidence>
<organism evidence="2 3">
    <name type="scientific">Aquirufa regiilacus</name>
    <dbReference type="NCBI Taxonomy" id="3024868"/>
    <lineage>
        <taxon>Bacteria</taxon>
        <taxon>Pseudomonadati</taxon>
        <taxon>Bacteroidota</taxon>
        <taxon>Cytophagia</taxon>
        <taxon>Cytophagales</taxon>
        <taxon>Flectobacillaceae</taxon>
        <taxon>Aquirufa</taxon>
    </lineage>
</organism>
<feature type="transmembrane region" description="Helical" evidence="1">
    <location>
        <begin position="20"/>
        <end position="37"/>
    </location>
</feature>
<reference evidence="2 3" key="1">
    <citation type="submission" date="2023-09" db="EMBL/GenBank/DDBJ databases">
        <title>Aquirufa genomes.</title>
        <authorList>
            <person name="Pitt A."/>
        </authorList>
    </citation>
    <scope>NUCLEOTIDE SEQUENCE [LARGE SCALE GENOMIC DNA]</scope>
    <source>
        <strain evidence="2 3">LEOWEIH-7C</strain>
    </source>
</reference>
<evidence type="ECO:0000313" key="3">
    <source>
        <dbReference type="Proteomes" id="UP001249959"/>
    </source>
</evidence>
<accession>A0ABU3TUU1</accession>